<keyword evidence="6" id="KW-1185">Reference proteome</keyword>
<evidence type="ECO:0000256" key="3">
    <source>
        <dbReference type="SAM" id="Phobius"/>
    </source>
</evidence>
<keyword evidence="2" id="KW-0067">ATP-binding</keyword>
<dbReference type="InterPro" id="IPR000719">
    <property type="entry name" value="Prot_kinase_dom"/>
</dbReference>
<evidence type="ECO:0000256" key="2">
    <source>
        <dbReference type="PROSITE-ProRule" id="PRU10141"/>
    </source>
</evidence>
<dbReference type="PROSITE" id="PS00107">
    <property type="entry name" value="PROTEIN_KINASE_ATP"/>
    <property type="match status" value="1"/>
</dbReference>
<name>A0A1D2MNM7_ORCCI</name>
<dbReference type="PANTHER" id="PTHR24416">
    <property type="entry name" value="TYROSINE-PROTEIN KINASE RECEPTOR"/>
    <property type="match status" value="1"/>
</dbReference>
<dbReference type="GO" id="GO:0043235">
    <property type="term" value="C:receptor complex"/>
    <property type="evidence" value="ECO:0007669"/>
    <property type="project" value="TreeGrafter"/>
</dbReference>
<protein>
    <submittedName>
        <fullName evidence="5">Platelet-derived growth factor receptor beta</fullName>
    </submittedName>
</protein>
<keyword evidence="3" id="KW-0812">Transmembrane</keyword>
<sequence length="287" mass="32132">MTGYAEKIYEPPEQEERESTSAWVYVGVVLGVLFAILIIGVITFLVLRVRKLQEILTSEEIREFMYGVEENSPQAQSGQVENALKFPYDKSYEISKDKLKISKRLTKTIKSDSNLGTIMKRDALLGTGQFGCVYVALIEDDEKGNREVALKMAKSDCPANALKSLLSEIKILTYLGKHPNIVCILGAFTSELSSGIVYVATELCTLGSLEDYLRNNQINKTVNRYANAPRYKVMVDCWHKVPNERPTFTDLKLSTGHLFENAARGGNNYVENTYYSNQPPPAYSVSA</sequence>
<feature type="transmembrane region" description="Helical" evidence="3">
    <location>
        <begin position="22"/>
        <end position="47"/>
    </location>
</feature>
<feature type="domain" description="Protein kinase" evidence="4">
    <location>
        <begin position="119"/>
        <end position="287"/>
    </location>
</feature>
<dbReference type="STRING" id="48709.A0A1D2MNM7"/>
<keyword evidence="3" id="KW-0472">Membrane</keyword>
<dbReference type="SUPFAM" id="SSF56112">
    <property type="entry name" value="Protein kinase-like (PK-like)"/>
    <property type="match status" value="1"/>
</dbReference>
<gene>
    <name evidence="5" type="ORF">Ocin01_12096</name>
</gene>
<dbReference type="Gene3D" id="3.30.200.20">
    <property type="entry name" value="Phosphorylase Kinase, domain 1"/>
    <property type="match status" value="1"/>
</dbReference>
<keyword evidence="2" id="KW-0547">Nucleotide-binding</keyword>
<dbReference type="InterPro" id="IPR011009">
    <property type="entry name" value="Kinase-like_dom_sf"/>
</dbReference>
<dbReference type="AlphaFoldDB" id="A0A1D2MNM7"/>
<dbReference type="InterPro" id="IPR017441">
    <property type="entry name" value="Protein_kinase_ATP_BS"/>
</dbReference>
<dbReference type="PROSITE" id="PS50011">
    <property type="entry name" value="PROTEIN_KINASE_DOM"/>
    <property type="match status" value="1"/>
</dbReference>
<feature type="binding site" evidence="2">
    <location>
        <position position="151"/>
    </location>
    <ligand>
        <name>ATP</name>
        <dbReference type="ChEBI" id="CHEBI:30616"/>
    </ligand>
</feature>
<dbReference type="PANTHER" id="PTHR24416:SF600">
    <property type="entry name" value="PDGF- AND VEGF-RECEPTOR RELATED, ISOFORM J"/>
    <property type="match status" value="1"/>
</dbReference>
<reference evidence="5 6" key="1">
    <citation type="journal article" date="2016" name="Genome Biol. Evol.">
        <title>Gene Family Evolution Reflects Adaptation to Soil Environmental Stressors in the Genome of the Collembolan Orchesella cincta.</title>
        <authorList>
            <person name="Faddeeva-Vakhrusheva A."/>
            <person name="Derks M.F."/>
            <person name="Anvar S.Y."/>
            <person name="Agamennone V."/>
            <person name="Suring W."/>
            <person name="Smit S."/>
            <person name="van Straalen N.M."/>
            <person name="Roelofs D."/>
        </authorList>
    </citation>
    <scope>NUCLEOTIDE SEQUENCE [LARGE SCALE GENOMIC DNA]</scope>
    <source>
        <tissue evidence="5">Mixed pool</tissue>
    </source>
</reference>
<keyword evidence="5" id="KW-0675">Receptor</keyword>
<dbReference type="InterPro" id="IPR001245">
    <property type="entry name" value="Ser-Thr/Tyr_kinase_cat_dom"/>
</dbReference>
<dbReference type="Proteomes" id="UP000094527">
    <property type="component" value="Unassembled WGS sequence"/>
</dbReference>
<comment type="subcellular location">
    <subcellularLocation>
        <location evidence="1">Membrane</location>
        <topology evidence="1">Single-pass membrane protein</topology>
    </subcellularLocation>
</comment>
<evidence type="ECO:0000256" key="1">
    <source>
        <dbReference type="ARBA" id="ARBA00004167"/>
    </source>
</evidence>
<dbReference type="EMBL" id="LJIJ01000784">
    <property type="protein sequence ID" value="ODM94586.1"/>
    <property type="molecule type" value="Genomic_DNA"/>
</dbReference>
<proteinExistence type="predicted"/>
<dbReference type="InterPro" id="IPR050122">
    <property type="entry name" value="RTK"/>
</dbReference>
<keyword evidence="3" id="KW-1133">Transmembrane helix</keyword>
<dbReference type="GO" id="GO:0004714">
    <property type="term" value="F:transmembrane receptor protein tyrosine kinase activity"/>
    <property type="evidence" value="ECO:0007669"/>
    <property type="project" value="TreeGrafter"/>
</dbReference>
<evidence type="ECO:0000313" key="5">
    <source>
        <dbReference type="EMBL" id="ODM94586.1"/>
    </source>
</evidence>
<accession>A0A1D2MNM7</accession>
<dbReference type="GO" id="GO:0007169">
    <property type="term" value="P:cell surface receptor protein tyrosine kinase signaling pathway"/>
    <property type="evidence" value="ECO:0007669"/>
    <property type="project" value="TreeGrafter"/>
</dbReference>
<dbReference type="OrthoDB" id="5984265at2759"/>
<comment type="caution">
    <text evidence="5">The sequence shown here is derived from an EMBL/GenBank/DDBJ whole genome shotgun (WGS) entry which is preliminary data.</text>
</comment>
<dbReference type="GO" id="GO:0005886">
    <property type="term" value="C:plasma membrane"/>
    <property type="evidence" value="ECO:0007669"/>
    <property type="project" value="TreeGrafter"/>
</dbReference>
<organism evidence="5 6">
    <name type="scientific">Orchesella cincta</name>
    <name type="common">Springtail</name>
    <name type="synonym">Podura cincta</name>
    <dbReference type="NCBI Taxonomy" id="48709"/>
    <lineage>
        <taxon>Eukaryota</taxon>
        <taxon>Metazoa</taxon>
        <taxon>Ecdysozoa</taxon>
        <taxon>Arthropoda</taxon>
        <taxon>Hexapoda</taxon>
        <taxon>Collembola</taxon>
        <taxon>Entomobryomorpha</taxon>
        <taxon>Entomobryoidea</taxon>
        <taxon>Orchesellidae</taxon>
        <taxon>Orchesellinae</taxon>
        <taxon>Orchesella</taxon>
    </lineage>
</organism>
<evidence type="ECO:0000259" key="4">
    <source>
        <dbReference type="PROSITE" id="PS50011"/>
    </source>
</evidence>
<dbReference type="Pfam" id="PF07714">
    <property type="entry name" value="PK_Tyr_Ser-Thr"/>
    <property type="match status" value="1"/>
</dbReference>
<evidence type="ECO:0000313" key="6">
    <source>
        <dbReference type="Proteomes" id="UP000094527"/>
    </source>
</evidence>
<dbReference type="GO" id="GO:0005524">
    <property type="term" value="F:ATP binding"/>
    <property type="evidence" value="ECO:0007669"/>
    <property type="project" value="UniProtKB-UniRule"/>
</dbReference>